<keyword evidence="2" id="KW-1185">Reference proteome</keyword>
<reference evidence="1 2" key="1">
    <citation type="submission" date="2019-08" db="EMBL/GenBank/DDBJ databases">
        <title>Whole genome of Aphis craccivora.</title>
        <authorList>
            <person name="Voronova N.V."/>
            <person name="Shulinski R.S."/>
            <person name="Bandarenka Y.V."/>
            <person name="Zhorov D.G."/>
            <person name="Warner D."/>
        </authorList>
    </citation>
    <scope>NUCLEOTIDE SEQUENCE [LARGE SCALE GENOMIC DNA]</scope>
    <source>
        <strain evidence="1">180601</strain>
        <tissue evidence="1">Whole Body</tissue>
    </source>
</reference>
<keyword evidence="1" id="KW-0695">RNA-directed DNA polymerase</keyword>
<protein>
    <submittedName>
        <fullName evidence="1">Reverse transcriptase domain-containing protein</fullName>
    </submittedName>
</protein>
<dbReference type="AlphaFoldDB" id="A0A6G0YJ58"/>
<keyword evidence="1" id="KW-0548">Nucleotidyltransferase</keyword>
<proteinExistence type="predicted"/>
<gene>
    <name evidence="1" type="ORF">FWK35_00013077</name>
</gene>
<dbReference type="Proteomes" id="UP000478052">
    <property type="component" value="Unassembled WGS sequence"/>
</dbReference>
<evidence type="ECO:0000313" key="2">
    <source>
        <dbReference type="Proteomes" id="UP000478052"/>
    </source>
</evidence>
<sequence length="98" mass="11015">ISFNKFNVINDAEIIKAIKALKDNSSPGLDVISIKILKLNIYSLIKPLTHIYNLAIATSTFLELFKMSVKTPIHKKSDKSNMKNYCLISQISNISKAF</sequence>
<comment type="caution">
    <text evidence="1">The sequence shown here is derived from an EMBL/GenBank/DDBJ whole genome shotgun (WGS) entry which is preliminary data.</text>
</comment>
<organism evidence="1 2">
    <name type="scientific">Aphis craccivora</name>
    <name type="common">Cowpea aphid</name>
    <dbReference type="NCBI Taxonomy" id="307492"/>
    <lineage>
        <taxon>Eukaryota</taxon>
        <taxon>Metazoa</taxon>
        <taxon>Ecdysozoa</taxon>
        <taxon>Arthropoda</taxon>
        <taxon>Hexapoda</taxon>
        <taxon>Insecta</taxon>
        <taxon>Pterygota</taxon>
        <taxon>Neoptera</taxon>
        <taxon>Paraneoptera</taxon>
        <taxon>Hemiptera</taxon>
        <taxon>Sternorrhyncha</taxon>
        <taxon>Aphidomorpha</taxon>
        <taxon>Aphidoidea</taxon>
        <taxon>Aphididae</taxon>
        <taxon>Aphidini</taxon>
        <taxon>Aphis</taxon>
        <taxon>Aphis</taxon>
    </lineage>
</organism>
<dbReference type="EMBL" id="VUJU01003717">
    <property type="protein sequence ID" value="KAF0756945.1"/>
    <property type="molecule type" value="Genomic_DNA"/>
</dbReference>
<accession>A0A6G0YJ58</accession>
<evidence type="ECO:0000313" key="1">
    <source>
        <dbReference type="EMBL" id="KAF0756945.1"/>
    </source>
</evidence>
<name>A0A6G0YJ58_APHCR</name>
<dbReference type="OrthoDB" id="6630711at2759"/>
<keyword evidence="1" id="KW-0808">Transferase</keyword>
<dbReference type="GO" id="GO:0003964">
    <property type="term" value="F:RNA-directed DNA polymerase activity"/>
    <property type="evidence" value="ECO:0007669"/>
    <property type="project" value="UniProtKB-KW"/>
</dbReference>
<feature type="non-terminal residue" evidence="1">
    <location>
        <position position="1"/>
    </location>
</feature>